<dbReference type="VEuPathDB" id="FungiDB:H257_06100"/>
<gene>
    <name evidence="1" type="ORF">H257_06100</name>
</gene>
<dbReference type="GeneID" id="20808096"/>
<reference evidence="1" key="1">
    <citation type="submission" date="2013-12" db="EMBL/GenBank/DDBJ databases">
        <title>The Genome Sequence of Aphanomyces astaci APO3.</title>
        <authorList>
            <consortium name="The Broad Institute Genomics Platform"/>
            <person name="Russ C."/>
            <person name="Tyler B."/>
            <person name="van West P."/>
            <person name="Dieguez-Uribeondo J."/>
            <person name="Young S.K."/>
            <person name="Zeng Q."/>
            <person name="Gargeya S."/>
            <person name="Fitzgerald M."/>
            <person name="Abouelleil A."/>
            <person name="Alvarado L."/>
            <person name="Chapman S.B."/>
            <person name="Gainer-Dewar J."/>
            <person name="Goldberg J."/>
            <person name="Griggs A."/>
            <person name="Gujja S."/>
            <person name="Hansen M."/>
            <person name="Howarth C."/>
            <person name="Imamovic A."/>
            <person name="Ireland A."/>
            <person name="Larimer J."/>
            <person name="McCowan C."/>
            <person name="Murphy C."/>
            <person name="Pearson M."/>
            <person name="Poon T.W."/>
            <person name="Priest M."/>
            <person name="Roberts A."/>
            <person name="Saif S."/>
            <person name="Shea T."/>
            <person name="Sykes S."/>
            <person name="Wortman J."/>
            <person name="Nusbaum C."/>
            <person name="Birren B."/>
        </authorList>
    </citation>
    <scope>NUCLEOTIDE SEQUENCE [LARGE SCALE GENOMIC DNA]</scope>
    <source>
        <strain evidence="1">APO3</strain>
    </source>
</reference>
<accession>W4GMK9</accession>
<sequence>MVVAPRLSDEQAIVVLARVYHSTPKLRHFLRTVQFLHEHNYLRLRLQHPVINHANAFSDTMDDATSRFLYRFTVPQLRVLCVALHLPSTVMTSSRDYVPCIEALAMTCRRLAEPCRMLFCVNAINVTLASSMLLEHPLLRALDLLMAPDITLAVPARGSAVSHTKTSNALVTMATRVAIV</sequence>
<evidence type="ECO:0000313" key="1">
    <source>
        <dbReference type="EMBL" id="ETV80571.1"/>
    </source>
</evidence>
<dbReference type="AlphaFoldDB" id="W4GMK9"/>
<dbReference type="EMBL" id="KI913125">
    <property type="protein sequence ID" value="ETV80571.1"/>
    <property type="molecule type" value="Genomic_DNA"/>
</dbReference>
<dbReference type="OrthoDB" id="122562at2759"/>
<dbReference type="RefSeq" id="XP_009829518.1">
    <property type="nucleotide sequence ID" value="XM_009831216.1"/>
</dbReference>
<name>W4GMK9_APHAT</name>
<proteinExistence type="predicted"/>
<organism evidence="1">
    <name type="scientific">Aphanomyces astaci</name>
    <name type="common">Crayfish plague agent</name>
    <dbReference type="NCBI Taxonomy" id="112090"/>
    <lineage>
        <taxon>Eukaryota</taxon>
        <taxon>Sar</taxon>
        <taxon>Stramenopiles</taxon>
        <taxon>Oomycota</taxon>
        <taxon>Saprolegniomycetes</taxon>
        <taxon>Saprolegniales</taxon>
        <taxon>Verrucalvaceae</taxon>
        <taxon>Aphanomyces</taxon>
    </lineage>
</organism>
<protein>
    <submittedName>
        <fullName evidence="1">Uncharacterized protein</fullName>
    </submittedName>
</protein>